<feature type="transmembrane region" description="Helical" evidence="1">
    <location>
        <begin position="24"/>
        <end position="47"/>
    </location>
</feature>
<keyword evidence="1" id="KW-1133">Transmembrane helix</keyword>
<evidence type="ECO:0000256" key="1">
    <source>
        <dbReference type="SAM" id="Phobius"/>
    </source>
</evidence>
<keyword evidence="1" id="KW-0812">Transmembrane</keyword>
<proteinExistence type="predicted"/>
<feature type="transmembrane region" description="Helical" evidence="1">
    <location>
        <begin position="111"/>
        <end position="132"/>
    </location>
</feature>
<feature type="transmembrane region" description="Helical" evidence="1">
    <location>
        <begin position="138"/>
        <end position="155"/>
    </location>
</feature>
<name>A0A9X6SS73_BACCE</name>
<accession>A0A9X6SS73</accession>
<organism evidence="2 3">
    <name type="scientific">Bacillus cereus</name>
    <dbReference type="NCBI Taxonomy" id="1396"/>
    <lineage>
        <taxon>Bacteria</taxon>
        <taxon>Bacillati</taxon>
        <taxon>Bacillota</taxon>
        <taxon>Bacilli</taxon>
        <taxon>Bacillales</taxon>
        <taxon>Bacillaceae</taxon>
        <taxon>Bacillus</taxon>
        <taxon>Bacillus cereus group</taxon>
    </lineage>
</organism>
<gene>
    <name evidence="2" type="ORF">CON36_35120</name>
</gene>
<feature type="transmembrane region" description="Helical" evidence="1">
    <location>
        <begin position="185"/>
        <end position="203"/>
    </location>
</feature>
<evidence type="ECO:0000313" key="3">
    <source>
        <dbReference type="Proteomes" id="UP000219922"/>
    </source>
</evidence>
<dbReference type="Proteomes" id="UP000219922">
    <property type="component" value="Unassembled WGS sequence"/>
</dbReference>
<dbReference type="AlphaFoldDB" id="A0A9X6SS73"/>
<feature type="transmembrane region" description="Helical" evidence="1">
    <location>
        <begin position="162"/>
        <end position="179"/>
    </location>
</feature>
<evidence type="ECO:0000313" key="2">
    <source>
        <dbReference type="EMBL" id="PDZ94182.1"/>
    </source>
</evidence>
<reference evidence="2 3" key="1">
    <citation type="submission" date="2017-09" db="EMBL/GenBank/DDBJ databases">
        <title>Large-scale bioinformatics analysis of Bacillus genomes uncovers conserved roles of natural products in bacterial physiology.</title>
        <authorList>
            <consortium name="Agbiome Team Llc"/>
            <person name="Bleich R.M."/>
            <person name="Grubbs K.J."/>
            <person name="Santa Maria K.C."/>
            <person name="Allen S.E."/>
            <person name="Farag S."/>
            <person name="Shank E.A."/>
            <person name="Bowers A."/>
        </authorList>
    </citation>
    <scope>NUCLEOTIDE SEQUENCE [LARGE SCALE GENOMIC DNA]</scope>
    <source>
        <strain evidence="2 3">AFS092789</strain>
    </source>
</reference>
<protein>
    <submittedName>
        <fullName evidence="2">Uncharacterized protein</fullName>
    </submittedName>
</protein>
<comment type="caution">
    <text evidence="2">The sequence shown here is derived from an EMBL/GenBank/DDBJ whole genome shotgun (WGS) entry which is preliminary data.</text>
</comment>
<dbReference type="RefSeq" id="WP_098007221.1">
    <property type="nucleotide sequence ID" value="NZ_NUJB01000041.1"/>
</dbReference>
<dbReference type="EMBL" id="NVMX01000242">
    <property type="protein sequence ID" value="PDZ94182.1"/>
    <property type="molecule type" value="Genomic_DNA"/>
</dbReference>
<keyword evidence="1" id="KW-0472">Membrane</keyword>
<sequence>MEVILLIQKGLGIMSDFLLQYCNWYVIIFIYAFIYVLYFLWVTQFIAKEFKKRREIMQDIDLYKVTHPKELYPPASDEQMKSIFNWNQPQYPESYYSALEQIIKKWNGRPLLTIFLVISQYLIFISLLGYHLFLSNKIVDSSIFYFVDVLILAPLMLGRKRLWLRVIFYVIMLISYRFFSPEALYFIGIVSAVRLTNKIYVYTKIRASRK</sequence>